<comment type="similarity">
    <text evidence="1">Belongs to the UDPGP type 1 family.</text>
</comment>
<dbReference type="InterPro" id="IPR002618">
    <property type="entry name" value="UDPGP_fam"/>
</dbReference>
<dbReference type="AlphaFoldDB" id="A0A645E3C0"/>
<comment type="caution">
    <text evidence="4">The sequence shown here is derived from an EMBL/GenBank/DDBJ whole genome shotgun (WGS) entry which is preliminary data.</text>
</comment>
<evidence type="ECO:0000256" key="3">
    <source>
        <dbReference type="ARBA" id="ARBA00022695"/>
    </source>
</evidence>
<proteinExistence type="inferred from homology"/>
<dbReference type="InterPro" id="IPR029044">
    <property type="entry name" value="Nucleotide-diphossugar_trans"/>
</dbReference>
<keyword evidence="3 4" id="KW-0548">Nucleotidyltransferase</keyword>
<name>A0A645E3C0_9ZZZZ</name>
<gene>
    <name evidence="4" type="ORF">SDC9_142213</name>
</gene>
<evidence type="ECO:0000313" key="4">
    <source>
        <dbReference type="EMBL" id="MPM95062.1"/>
    </source>
</evidence>
<dbReference type="SUPFAM" id="SSF53448">
    <property type="entry name" value="Nucleotide-diphospho-sugar transferases"/>
    <property type="match status" value="1"/>
</dbReference>
<protein>
    <submittedName>
        <fullName evidence="4">Putative uridylyltransferase</fullName>
        <ecNumber evidence="4">2.7.7.-</ecNumber>
    </submittedName>
</protein>
<dbReference type="PANTHER" id="PTHR11952:SF2">
    <property type="entry name" value="LD24639P"/>
    <property type="match status" value="1"/>
</dbReference>
<keyword evidence="2 4" id="KW-0808">Transferase</keyword>
<organism evidence="4">
    <name type="scientific">bioreactor metagenome</name>
    <dbReference type="NCBI Taxonomy" id="1076179"/>
    <lineage>
        <taxon>unclassified sequences</taxon>
        <taxon>metagenomes</taxon>
        <taxon>ecological metagenomes</taxon>
    </lineage>
</organism>
<dbReference type="EMBL" id="VSSQ01041598">
    <property type="protein sequence ID" value="MPM95062.1"/>
    <property type="molecule type" value="Genomic_DNA"/>
</dbReference>
<evidence type="ECO:0000256" key="1">
    <source>
        <dbReference type="ARBA" id="ARBA00010401"/>
    </source>
</evidence>
<dbReference type="Pfam" id="PF01704">
    <property type="entry name" value="UDPGP"/>
    <property type="match status" value="1"/>
</dbReference>
<dbReference type="PANTHER" id="PTHR11952">
    <property type="entry name" value="UDP- GLUCOSE PYROPHOSPHORYLASE"/>
    <property type="match status" value="1"/>
</dbReference>
<dbReference type="InterPro" id="IPR039741">
    <property type="entry name" value="UDP-sugar_pyrophosphorylase"/>
</dbReference>
<dbReference type="GO" id="GO:0070569">
    <property type="term" value="F:uridylyltransferase activity"/>
    <property type="evidence" value="ECO:0007669"/>
    <property type="project" value="InterPro"/>
</dbReference>
<sequence length="265" mass="29720">MPAVGEDGKILLSDKGRIVMSSNGNGGCFLALKESGALEDMKSKGVEWLFIYGIDNALVRVADPLFIGFTICSKQLAASKVVEKKYAEEKVGVLCYKNNKPAIVEYSEMQNIIASEVDSEGKLVYSNANILNHLLNIRFIEKIIEEPLPLHVAHKKIEHLDSTGRMVVPTEPNGYKFEYFLFDIFEKLSDMAALEVEREEEFAPVKNKEGEDSPETAKELILNLHKKWLTNAGFNKEELEKNQIEVSPLTSYYGDNLSGKNINEI</sequence>
<dbReference type="Gene3D" id="3.90.550.10">
    <property type="entry name" value="Spore Coat Polysaccharide Biosynthesis Protein SpsA, Chain A"/>
    <property type="match status" value="1"/>
</dbReference>
<evidence type="ECO:0000256" key="2">
    <source>
        <dbReference type="ARBA" id="ARBA00022679"/>
    </source>
</evidence>
<reference evidence="4" key="1">
    <citation type="submission" date="2019-08" db="EMBL/GenBank/DDBJ databases">
        <authorList>
            <person name="Kucharzyk K."/>
            <person name="Murdoch R.W."/>
            <person name="Higgins S."/>
            <person name="Loffler F."/>
        </authorList>
    </citation>
    <scope>NUCLEOTIDE SEQUENCE</scope>
</reference>
<accession>A0A645E3C0</accession>
<dbReference type="EC" id="2.7.7.-" evidence="4"/>